<evidence type="ECO:0000256" key="1">
    <source>
        <dbReference type="SAM" id="MobiDB-lite"/>
    </source>
</evidence>
<feature type="region of interest" description="Disordered" evidence="1">
    <location>
        <begin position="75"/>
        <end position="114"/>
    </location>
</feature>
<accession>A0A195DXW6</accession>
<name>A0A195DXW6_9HYME</name>
<protein>
    <submittedName>
        <fullName evidence="2">Uncharacterized protein</fullName>
    </submittedName>
</protein>
<organism evidence="2 3">
    <name type="scientific">Trachymyrmex cornetzi</name>
    <dbReference type="NCBI Taxonomy" id="471704"/>
    <lineage>
        <taxon>Eukaryota</taxon>
        <taxon>Metazoa</taxon>
        <taxon>Ecdysozoa</taxon>
        <taxon>Arthropoda</taxon>
        <taxon>Hexapoda</taxon>
        <taxon>Insecta</taxon>
        <taxon>Pterygota</taxon>
        <taxon>Neoptera</taxon>
        <taxon>Endopterygota</taxon>
        <taxon>Hymenoptera</taxon>
        <taxon>Apocrita</taxon>
        <taxon>Aculeata</taxon>
        <taxon>Formicoidea</taxon>
        <taxon>Formicidae</taxon>
        <taxon>Myrmicinae</taxon>
        <taxon>Trachymyrmex</taxon>
    </lineage>
</organism>
<proteinExistence type="predicted"/>
<keyword evidence="3" id="KW-1185">Reference proteome</keyword>
<dbReference type="AlphaFoldDB" id="A0A195DXW6"/>
<dbReference type="EMBL" id="KQ980107">
    <property type="protein sequence ID" value="KYN17718.1"/>
    <property type="molecule type" value="Genomic_DNA"/>
</dbReference>
<evidence type="ECO:0000313" key="3">
    <source>
        <dbReference type="Proteomes" id="UP000078492"/>
    </source>
</evidence>
<evidence type="ECO:0000313" key="2">
    <source>
        <dbReference type="EMBL" id="KYN17718.1"/>
    </source>
</evidence>
<dbReference type="Proteomes" id="UP000078492">
    <property type="component" value="Unassembled WGS sequence"/>
</dbReference>
<feature type="compositionally biased region" description="Polar residues" evidence="1">
    <location>
        <begin position="78"/>
        <end position="97"/>
    </location>
</feature>
<reference evidence="2 3" key="1">
    <citation type="submission" date="2015-09" db="EMBL/GenBank/DDBJ databases">
        <title>Trachymyrmex cornetzi WGS genome.</title>
        <authorList>
            <person name="Nygaard S."/>
            <person name="Hu H."/>
            <person name="Boomsma J."/>
            <person name="Zhang G."/>
        </authorList>
    </citation>
    <scope>NUCLEOTIDE SEQUENCE [LARGE SCALE GENOMIC DNA]</scope>
    <source>
        <strain evidence="2">Tcor2-1</strain>
        <tissue evidence="2">Whole body</tissue>
    </source>
</reference>
<gene>
    <name evidence="2" type="ORF">ALC57_10087</name>
</gene>
<sequence>MLQIYFNRSFSRQITLLRNDRIAFSLPETRRVVDTERQFSDDQDLTIGNRSSGIEELRGKVKEESCVDERKWEKGFPRSSTCNGGNLSEETSGNTLLGNEMRGRRGRGGGSDYIEEGEEASQISTSYLYLGKDSSDDNERYTITKFLVL</sequence>